<keyword evidence="5" id="KW-1185">Reference proteome</keyword>
<dbReference type="SMART" id="SM00448">
    <property type="entry name" value="REC"/>
    <property type="match status" value="1"/>
</dbReference>
<accession>A0A0N0XIR9</accession>
<dbReference type="RefSeq" id="WP_161805112.1">
    <property type="nucleotide sequence ID" value="NZ_LAQT01000009.1"/>
</dbReference>
<dbReference type="GO" id="GO:0000160">
    <property type="term" value="P:phosphorelay signal transduction system"/>
    <property type="evidence" value="ECO:0007669"/>
    <property type="project" value="InterPro"/>
</dbReference>
<comment type="caution">
    <text evidence="4">The sequence shown here is derived from an EMBL/GenBank/DDBJ whole genome shotgun (WGS) entry which is preliminary data.</text>
</comment>
<dbReference type="Gene3D" id="3.40.50.2300">
    <property type="match status" value="1"/>
</dbReference>
<feature type="domain" description="Response regulatory" evidence="3">
    <location>
        <begin position="8"/>
        <end position="124"/>
    </location>
</feature>
<dbReference type="SUPFAM" id="SSF52172">
    <property type="entry name" value="CheY-like"/>
    <property type="match status" value="1"/>
</dbReference>
<proteinExistence type="predicted"/>
<sequence length="138" mass="14894">MRRIPGANVLIVDDDEYNRKLLNIFISTEGHKPIEASSAQQALQLADSDHPDIILLDLMMPGVDGFELARQLKGNPRTADIPLVVVSALDDPAVAQRAISCGVDGFVQKPLDRWQLLQTVNKLLKIDAGAAPGTDADA</sequence>
<dbReference type="PANTHER" id="PTHR44591">
    <property type="entry name" value="STRESS RESPONSE REGULATOR PROTEIN 1"/>
    <property type="match status" value="1"/>
</dbReference>
<dbReference type="InterPro" id="IPR001789">
    <property type="entry name" value="Sig_transdc_resp-reg_receiver"/>
</dbReference>
<dbReference type="AlphaFoldDB" id="A0A0N0XIR9"/>
<dbReference type="PROSITE" id="PS50110">
    <property type="entry name" value="RESPONSE_REGULATORY"/>
    <property type="match status" value="1"/>
</dbReference>
<evidence type="ECO:0000313" key="4">
    <source>
        <dbReference type="EMBL" id="KPC52629.1"/>
    </source>
</evidence>
<dbReference type="InterPro" id="IPR011006">
    <property type="entry name" value="CheY-like_superfamily"/>
</dbReference>
<protein>
    <submittedName>
        <fullName evidence="4">Response regulator PleD</fullName>
    </submittedName>
</protein>
<reference evidence="4 5" key="1">
    <citation type="submission" date="2015-07" db="EMBL/GenBank/DDBJ databases">
        <title>Draft genome sequence of the Amantichitinum ursilacus IGB-41, a new chitin-degrading bacterium.</title>
        <authorList>
            <person name="Kirstahler P."/>
            <person name="Guenther M."/>
            <person name="Grumaz C."/>
            <person name="Rupp S."/>
            <person name="Zibek S."/>
            <person name="Sohn K."/>
        </authorList>
    </citation>
    <scope>NUCLEOTIDE SEQUENCE [LARGE SCALE GENOMIC DNA]</scope>
    <source>
        <strain evidence="4 5">IGB-41</strain>
    </source>
</reference>
<evidence type="ECO:0000259" key="3">
    <source>
        <dbReference type="PROSITE" id="PS50110"/>
    </source>
</evidence>
<dbReference type="Proteomes" id="UP000037939">
    <property type="component" value="Unassembled WGS sequence"/>
</dbReference>
<name>A0A0N0XIR9_9NEIS</name>
<organism evidence="4 5">
    <name type="scientific">Amantichitinum ursilacus</name>
    <dbReference type="NCBI Taxonomy" id="857265"/>
    <lineage>
        <taxon>Bacteria</taxon>
        <taxon>Pseudomonadati</taxon>
        <taxon>Pseudomonadota</taxon>
        <taxon>Betaproteobacteria</taxon>
        <taxon>Neisseriales</taxon>
        <taxon>Chitinibacteraceae</taxon>
        <taxon>Amantichitinum</taxon>
    </lineage>
</organism>
<dbReference type="InterPro" id="IPR050595">
    <property type="entry name" value="Bact_response_regulator"/>
</dbReference>
<evidence type="ECO:0000256" key="1">
    <source>
        <dbReference type="ARBA" id="ARBA00022553"/>
    </source>
</evidence>
<keyword evidence="1 2" id="KW-0597">Phosphoprotein</keyword>
<dbReference type="EMBL" id="LAQT01000009">
    <property type="protein sequence ID" value="KPC52629.1"/>
    <property type="molecule type" value="Genomic_DNA"/>
</dbReference>
<dbReference type="PANTHER" id="PTHR44591:SF3">
    <property type="entry name" value="RESPONSE REGULATORY DOMAIN-CONTAINING PROTEIN"/>
    <property type="match status" value="1"/>
</dbReference>
<gene>
    <name evidence="4" type="primary">pleD_5</name>
    <name evidence="4" type="ORF">WG78_12315</name>
</gene>
<feature type="modified residue" description="4-aspartylphosphate" evidence="2">
    <location>
        <position position="57"/>
    </location>
</feature>
<evidence type="ECO:0000256" key="2">
    <source>
        <dbReference type="PROSITE-ProRule" id="PRU00169"/>
    </source>
</evidence>
<evidence type="ECO:0000313" key="5">
    <source>
        <dbReference type="Proteomes" id="UP000037939"/>
    </source>
</evidence>
<dbReference type="Pfam" id="PF00072">
    <property type="entry name" value="Response_reg"/>
    <property type="match status" value="1"/>
</dbReference>
<dbReference type="STRING" id="857265.WG78_12315"/>